<sequence length="223" mass="25505">MRILVVEDDKILGEAICQRMSRMGHGIDLATTGKTAQQMLDLQQYDLLLLDLNLPDTTGNHILAKLRKKHAHTPVIILTARNQVEDRITLLDLGADDYLTKPFDFGELEARCRALLRRSHGQTLNTIEYGNVSLDLDACKVTVNSTPIDIKQREFRLLEVFMTHTGKVLSKEALIEHLYNFDDNPNTSVIEIYVARLRKSLHDSDFKIRTIRGLGYLLEKRHE</sequence>
<protein>
    <submittedName>
        <fullName evidence="8">Transcriptional regulatory protein QseB</fullName>
    </submittedName>
</protein>
<dbReference type="GO" id="GO:0005829">
    <property type="term" value="C:cytosol"/>
    <property type="evidence" value="ECO:0007669"/>
    <property type="project" value="TreeGrafter"/>
</dbReference>
<feature type="modified residue" description="4-aspartylphosphate" evidence="4">
    <location>
        <position position="51"/>
    </location>
</feature>
<dbReference type="PROSITE" id="PS51755">
    <property type="entry name" value="OMPR_PHOB"/>
    <property type="match status" value="1"/>
</dbReference>
<evidence type="ECO:0000256" key="4">
    <source>
        <dbReference type="PROSITE-ProRule" id="PRU00169"/>
    </source>
</evidence>
<dbReference type="GO" id="GO:0006355">
    <property type="term" value="P:regulation of DNA-templated transcription"/>
    <property type="evidence" value="ECO:0007669"/>
    <property type="project" value="InterPro"/>
</dbReference>
<dbReference type="InterPro" id="IPR011006">
    <property type="entry name" value="CheY-like_superfamily"/>
</dbReference>
<evidence type="ECO:0000256" key="3">
    <source>
        <dbReference type="ARBA" id="ARBA00023163"/>
    </source>
</evidence>
<dbReference type="AlphaFoldDB" id="A0A1A8TT70"/>
<dbReference type="STRING" id="1792290.MSP8886_03621"/>
<dbReference type="GO" id="GO:0000976">
    <property type="term" value="F:transcription cis-regulatory region binding"/>
    <property type="evidence" value="ECO:0007669"/>
    <property type="project" value="TreeGrafter"/>
</dbReference>
<evidence type="ECO:0000313" key="8">
    <source>
        <dbReference type="EMBL" id="SBS36242.1"/>
    </source>
</evidence>
<gene>
    <name evidence="8" type="primary">qseB_3</name>
    <name evidence="8" type="ORF">MSP8886_03621</name>
</gene>
<name>A0A1A8TT70_9GAMM</name>
<dbReference type="EMBL" id="FLOB01000012">
    <property type="protein sequence ID" value="SBS36242.1"/>
    <property type="molecule type" value="Genomic_DNA"/>
</dbReference>
<feature type="DNA-binding region" description="OmpR/PhoB-type" evidence="5">
    <location>
        <begin position="124"/>
        <end position="220"/>
    </location>
</feature>
<dbReference type="SUPFAM" id="SSF52172">
    <property type="entry name" value="CheY-like"/>
    <property type="match status" value="1"/>
</dbReference>
<dbReference type="GO" id="GO:0000156">
    <property type="term" value="F:phosphorelay response regulator activity"/>
    <property type="evidence" value="ECO:0007669"/>
    <property type="project" value="TreeGrafter"/>
</dbReference>
<dbReference type="Gene3D" id="3.40.50.2300">
    <property type="match status" value="1"/>
</dbReference>
<dbReference type="OrthoDB" id="9802426at2"/>
<evidence type="ECO:0000256" key="1">
    <source>
        <dbReference type="ARBA" id="ARBA00023015"/>
    </source>
</evidence>
<evidence type="ECO:0000259" key="7">
    <source>
        <dbReference type="PROSITE" id="PS51755"/>
    </source>
</evidence>
<reference evidence="8 9" key="1">
    <citation type="submission" date="2016-06" db="EMBL/GenBank/DDBJ databases">
        <authorList>
            <person name="Kjaerup R.B."/>
            <person name="Dalgaard T.S."/>
            <person name="Juul-Madsen H.R."/>
        </authorList>
    </citation>
    <scope>NUCLEOTIDE SEQUENCE [LARGE SCALE GENOMIC DNA]</scope>
    <source>
        <strain evidence="8 9">CECT 8886</strain>
    </source>
</reference>
<dbReference type="Pfam" id="PF00072">
    <property type="entry name" value="Response_reg"/>
    <property type="match status" value="1"/>
</dbReference>
<feature type="domain" description="Response regulatory" evidence="6">
    <location>
        <begin position="2"/>
        <end position="116"/>
    </location>
</feature>
<feature type="domain" description="OmpR/PhoB-type" evidence="7">
    <location>
        <begin position="124"/>
        <end position="220"/>
    </location>
</feature>
<dbReference type="Gene3D" id="6.10.250.690">
    <property type="match status" value="1"/>
</dbReference>
<dbReference type="PANTHER" id="PTHR48111">
    <property type="entry name" value="REGULATOR OF RPOS"/>
    <property type="match status" value="1"/>
</dbReference>
<dbReference type="Pfam" id="PF00486">
    <property type="entry name" value="Trans_reg_C"/>
    <property type="match status" value="1"/>
</dbReference>
<dbReference type="CDD" id="cd00383">
    <property type="entry name" value="trans_reg_C"/>
    <property type="match status" value="1"/>
</dbReference>
<keyword evidence="9" id="KW-1185">Reference proteome</keyword>
<organism evidence="8 9">
    <name type="scientific">Marinomonas spartinae</name>
    <dbReference type="NCBI Taxonomy" id="1792290"/>
    <lineage>
        <taxon>Bacteria</taxon>
        <taxon>Pseudomonadati</taxon>
        <taxon>Pseudomonadota</taxon>
        <taxon>Gammaproteobacteria</taxon>
        <taxon>Oceanospirillales</taxon>
        <taxon>Oceanospirillaceae</taxon>
        <taxon>Marinomonas</taxon>
    </lineage>
</organism>
<keyword evidence="3" id="KW-0804">Transcription</keyword>
<dbReference type="RefSeq" id="WP_067019069.1">
    <property type="nucleotide sequence ID" value="NZ_FLOB01000012.1"/>
</dbReference>
<keyword evidence="2 5" id="KW-0238">DNA-binding</keyword>
<dbReference type="InterPro" id="IPR001867">
    <property type="entry name" value="OmpR/PhoB-type_DNA-bd"/>
</dbReference>
<evidence type="ECO:0000256" key="2">
    <source>
        <dbReference type="ARBA" id="ARBA00023125"/>
    </source>
</evidence>
<proteinExistence type="predicted"/>
<keyword evidence="1" id="KW-0805">Transcription regulation</keyword>
<dbReference type="SMART" id="SM00862">
    <property type="entry name" value="Trans_reg_C"/>
    <property type="match status" value="1"/>
</dbReference>
<dbReference type="InterPro" id="IPR039420">
    <property type="entry name" value="WalR-like"/>
</dbReference>
<dbReference type="GO" id="GO:0032993">
    <property type="term" value="C:protein-DNA complex"/>
    <property type="evidence" value="ECO:0007669"/>
    <property type="project" value="TreeGrafter"/>
</dbReference>
<keyword evidence="4" id="KW-0597">Phosphoprotein</keyword>
<dbReference type="Proteomes" id="UP000092544">
    <property type="component" value="Unassembled WGS sequence"/>
</dbReference>
<dbReference type="SMART" id="SM00448">
    <property type="entry name" value="REC"/>
    <property type="match status" value="1"/>
</dbReference>
<dbReference type="Gene3D" id="1.10.10.10">
    <property type="entry name" value="Winged helix-like DNA-binding domain superfamily/Winged helix DNA-binding domain"/>
    <property type="match status" value="1"/>
</dbReference>
<dbReference type="PROSITE" id="PS50110">
    <property type="entry name" value="RESPONSE_REGULATORY"/>
    <property type="match status" value="1"/>
</dbReference>
<evidence type="ECO:0000259" key="6">
    <source>
        <dbReference type="PROSITE" id="PS50110"/>
    </source>
</evidence>
<dbReference type="InterPro" id="IPR036388">
    <property type="entry name" value="WH-like_DNA-bd_sf"/>
</dbReference>
<evidence type="ECO:0000256" key="5">
    <source>
        <dbReference type="PROSITE-ProRule" id="PRU01091"/>
    </source>
</evidence>
<evidence type="ECO:0000313" key="9">
    <source>
        <dbReference type="Proteomes" id="UP000092544"/>
    </source>
</evidence>
<dbReference type="PANTHER" id="PTHR48111:SF67">
    <property type="entry name" value="TRANSCRIPTIONAL REGULATORY PROTEIN TCTD"/>
    <property type="match status" value="1"/>
</dbReference>
<dbReference type="InterPro" id="IPR001789">
    <property type="entry name" value="Sig_transdc_resp-reg_receiver"/>
</dbReference>
<accession>A0A1A8TT70</accession>